<keyword evidence="5" id="KW-0676">Redox-active center</keyword>
<organism evidence="7 8">
    <name type="scientific">Candidatus Woesebacteria bacterium RIFOXYB1_FULL_38_16</name>
    <dbReference type="NCBI Taxonomy" id="1802538"/>
    <lineage>
        <taxon>Bacteria</taxon>
        <taxon>Candidatus Woeseibacteriota</taxon>
    </lineage>
</organism>
<dbReference type="InterPro" id="IPR012336">
    <property type="entry name" value="Thioredoxin-like_fold"/>
</dbReference>
<keyword evidence="3" id="KW-0560">Oxidoreductase</keyword>
<accession>A0A1F8CRL5</accession>
<dbReference type="Proteomes" id="UP000178999">
    <property type="component" value="Unassembled WGS sequence"/>
</dbReference>
<sequence length="243" mass="27069">MSIGMMVISFFFVGSLYTRVKFLEKELDAYKNVTGVVEKVNQNSPSNQPTGNNIPEIKGEVKLVDDDHVNGERNARILLFEYSDLECPYCKRFHPTAQQIVDTYKGQVAWVYRHLPLAFHANAKKEAEASECANELGGNLAFWDFLDALFIKTTSGGTGIALSDLPTLATEIGLNKIEFVDCLENEKYAQRVKRDMDTAALLGVNGTPGNIILDTKTGKTKLMPGAYPYEDFKKAIDEMLVNN</sequence>
<proteinExistence type="inferred from homology"/>
<evidence type="ECO:0000256" key="1">
    <source>
        <dbReference type="ARBA" id="ARBA00005791"/>
    </source>
</evidence>
<dbReference type="SUPFAM" id="SSF52833">
    <property type="entry name" value="Thioredoxin-like"/>
    <property type="match status" value="1"/>
</dbReference>
<reference evidence="7 8" key="1">
    <citation type="journal article" date="2016" name="Nat. Commun.">
        <title>Thousands of microbial genomes shed light on interconnected biogeochemical processes in an aquifer system.</title>
        <authorList>
            <person name="Anantharaman K."/>
            <person name="Brown C.T."/>
            <person name="Hug L.A."/>
            <person name="Sharon I."/>
            <person name="Castelle C.J."/>
            <person name="Probst A.J."/>
            <person name="Thomas B.C."/>
            <person name="Singh A."/>
            <person name="Wilkins M.J."/>
            <person name="Karaoz U."/>
            <person name="Brodie E.L."/>
            <person name="Williams K.H."/>
            <person name="Hubbard S.S."/>
            <person name="Banfield J.F."/>
        </authorList>
    </citation>
    <scope>NUCLEOTIDE SEQUENCE [LARGE SCALE GENOMIC DNA]</scope>
</reference>
<evidence type="ECO:0000313" key="7">
    <source>
        <dbReference type="EMBL" id="OGM78940.1"/>
    </source>
</evidence>
<evidence type="ECO:0000256" key="5">
    <source>
        <dbReference type="ARBA" id="ARBA00023284"/>
    </source>
</evidence>
<comment type="similarity">
    <text evidence="1">Belongs to the thioredoxin family. DsbA subfamily.</text>
</comment>
<evidence type="ECO:0000313" key="8">
    <source>
        <dbReference type="Proteomes" id="UP000178999"/>
    </source>
</evidence>
<keyword evidence="2" id="KW-0732">Signal</keyword>
<dbReference type="AlphaFoldDB" id="A0A1F8CRL5"/>
<dbReference type="PROSITE" id="PS51352">
    <property type="entry name" value="THIOREDOXIN_2"/>
    <property type="match status" value="1"/>
</dbReference>
<comment type="caution">
    <text evidence="7">The sequence shown here is derived from an EMBL/GenBank/DDBJ whole genome shotgun (WGS) entry which is preliminary data.</text>
</comment>
<evidence type="ECO:0000256" key="2">
    <source>
        <dbReference type="ARBA" id="ARBA00022729"/>
    </source>
</evidence>
<dbReference type="InterPro" id="IPR036249">
    <property type="entry name" value="Thioredoxin-like_sf"/>
</dbReference>
<dbReference type="EMBL" id="MGHY01000025">
    <property type="protein sequence ID" value="OGM78940.1"/>
    <property type="molecule type" value="Genomic_DNA"/>
</dbReference>
<feature type="domain" description="Thioredoxin" evidence="6">
    <location>
        <begin position="42"/>
        <end position="241"/>
    </location>
</feature>
<dbReference type="STRING" id="1802538.A2382_03540"/>
<name>A0A1F8CRL5_9BACT</name>
<evidence type="ECO:0000256" key="4">
    <source>
        <dbReference type="ARBA" id="ARBA00023157"/>
    </source>
</evidence>
<dbReference type="Gene3D" id="3.40.30.10">
    <property type="entry name" value="Glutaredoxin"/>
    <property type="match status" value="1"/>
</dbReference>
<protein>
    <recommendedName>
        <fullName evidence="6">Thioredoxin domain-containing protein</fullName>
    </recommendedName>
</protein>
<dbReference type="GO" id="GO:0016491">
    <property type="term" value="F:oxidoreductase activity"/>
    <property type="evidence" value="ECO:0007669"/>
    <property type="project" value="UniProtKB-KW"/>
</dbReference>
<dbReference type="Pfam" id="PF13462">
    <property type="entry name" value="Thioredoxin_4"/>
    <property type="match status" value="1"/>
</dbReference>
<dbReference type="InterPro" id="IPR013766">
    <property type="entry name" value="Thioredoxin_domain"/>
</dbReference>
<gene>
    <name evidence="7" type="ORF">A2382_03540</name>
</gene>
<keyword evidence="4" id="KW-1015">Disulfide bond</keyword>
<dbReference type="PANTHER" id="PTHR13887">
    <property type="entry name" value="GLUTATHIONE S-TRANSFERASE KAPPA"/>
    <property type="match status" value="1"/>
</dbReference>
<evidence type="ECO:0000256" key="3">
    <source>
        <dbReference type="ARBA" id="ARBA00023002"/>
    </source>
</evidence>
<evidence type="ECO:0000259" key="6">
    <source>
        <dbReference type="PROSITE" id="PS51352"/>
    </source>
</evidence>
<dbReference type="PANTHER" id="PTHR13887:SF14">
    <property type="entry name" value="DISULFIDE BOND FORMATION PROTEIN D"/>
    <property type="match status" value="1"/>
</dbReference>